<reference evidence="1 2" key="1">
    <citation type="submission" date="2017-01" db="EMBL/GenBank/DDBJ databases">
        <title>Draft genome sequence of Diplodia seriata F98.1, a fungal species involved in grapevine trunk diseases.</title>
        <authorList>
            <person name="Robert-Siegwald G."/>
            <person name="Vallet J."/>
            <person name="Abou-Mansour E."/>
            <person name="Xu J."/>
            <person name="Rey P."/>
            <person name="Bertsch C."/>
            <person name="Rego C."/>
            <person name="Larignon P."/>
            <person name="Fontaine F."/>
            <person name="Lebrun M.-H."/>
        </authorList>
    </citation>
    <scope>NUCLEOTIDE SEQUENCE [LARGE SCALE GENOMIC DNA]</scope>
    <source>
        <strain evidence="1 2">F98.1</strain>
    </source>
</reference>
<dbReference type="SUPFAM" id="SSF46785">
    <property type="entry name" value="Winged helix' DNA-binding domain"/>
    <property type="match status" value="1"/>
</dbReference>
<evidence type="ECO:0008006" key="3">
    <source>
        <dbReference type="Google" id="ProtNLM"/>
    </source>
</evidence>
<accession>A0A1S8BMK2</accession>
<protein>
    <recommendedName>
        <fullName evidence="3">DUF3253 domain-containing protein</fullName>
    </recommendedName>
</protein>
<dbReference type="Gene3D" id="1.10.10.10">
    <property type="entry name" value="Winged helix-like DNA-binding domain superfamily/Winged helix DNA-binding domain"/>
    <property type="match status" value="1"/>
</dbReference>
<dbReference type="InterPro" id="IPR021660">
    <property type="entry name" value="DUF3253"/>
</dbReference>
<dbReference type="InterPro" id="IPR036390">
    <property type="entry name" value="WH_DNA-bd_sf"/>
</dbReference>
<sequence>MDLDLTDDALLRSRLRALLAQRQHPKTICPSELARSLSQQELADLGANEWRDLMPAIRALVFDARAVGEVEILQRGAVIAQHVPADTIKGPIRIRKPQQSNID</sequence>
<organism evidence="1 2">
    <name type="scientific">Diplodia seriata</name>
    <dbReference type="NCBI Taxonomy" id="420778"/>
    <lineage>
        <taxon>Eukaryota</taxon>
        <taxon>Fungi</taxon>
        <taxon>Dikarya</taxon>
        <taxon>Ascomycota</taxon>
        <taxon>Pezizomycotina</taxon>
        <taxon>Dothideomycetes</taxon>
        <taxon>Dothideomycetes incertae sedis</taxon>
        <taxon>Botryosphaeriales</taxon>
        <taxon>Botryosphaeriaceae</taxon>
        <taxon>Diplodia</taxon>
    </lineage>
</organism>
<dbReference type="Proteomes" id="UP000190776">
    <property type="component" value="Unassembled WGS sequence"/>
</dbReference>
<dbReference type="EMBL" id="MSZU01000074">
    <property type="protein sequence ID" value="OMP88800.1"/>
    <property type="molecule type" value="Genomic_DNA"/>
</dbReference>
<evidence type="ECO:0000313" key="2">
    <source>
        <dbReference type="Proteomes" id="UP000190776"/>
    </source>
</evidence>
<dbReference type="AlphaFoldDB" id="A0A1S8BMK2"/>
<gene>
    <name evidence="1" type="ORF">BK809_0005521</name>
</gene>
<name>A0A1S8BMK2_9PEZI</name>
<evidence type="ECO:0000313" key="1">
    <source>
        <dbReference type="EMBL" id="OMP88800.1"/>
    </source>
</evidence>
<dbReference type="Pfam" id="PF11625">
    <property type="entry name" value="DUF3253"/>
    <property type="match status" value="1"/>
</dbReference>
<dbReference type="InterPro" id="IPR036388">
    <property type="entry name" value="WH-like_DNA-bd_sf"/>
</dbReference>
<comment type="caution">
    <text evidence="1">The sequence shown here is derived from an EMBL/GenBank/DDBJ whole genome shotgun (WGS) entry which is preliminary data.</text>
</comment>
<proteinExistence type="predicted"/>
<dbReference type="OrthoDB" id="2563170at2759"/>